<dbReference type="SUPFAM" id="SSF52833">
    <property type="entry name" value="Thioredoxin-like"/>
    <property type="match status" value="1"/>
</dbReference>
<feature type="transmembrane region" description="Helical" evidence="1">
    <location>
        <begin position="12"/>
        <end position="33"/>
    </location>
</feature>
<dbReference type="InterPro" id="IPR012336">
    <property type="entry name" value="Thioredoxin-like_fold"/>
</dbReference>
<evidence type="ECO:0000313" key="4">
    <source>
        <dbReference type="Proteomes" id="UP000594480"/>
    </source>
</evidence>
<dbReference type="InterPro" id="IPR036249">
    <property type="entry name" value="Thioredoxin-like_sf"/>
</dbReference>
<keyword evidence="1" id="KW-1133">Transmembrane helix</keyword>
<organism evidence="3 4">
    <name type="scientific">Microbacterium schleiferi</name>
    <dbReference type="NCBI Taxonomy" id="69362"/>
    <lineage>
        <taxon>Bacteria</taxon>
        <taxon>Bacillati</taxon>
        <taxon>Actinomycetota</taxon>
        <taxon>Actinomycetes</taxon>
        <taxon>Micrococcales</taxon>
        <taxon>Microbacteriaceae</taxon>
        <taxon>Microbacterium</taxon>
    </lineage>
</organism>
<keyword evidence="1" id="KW-0812">Transmembrane</keyword>
<dbReference type="Gene3D" id="3.40.30.10">
    <property type="entry name" value="Glutaredoxin"/>
    <property type="match status" value="1"/>
</dbReference>
<dbReference type="Proteomes" id="UP000594480">
    <property type="component" value="Chromosome"/>
</dbReference>
<accession>A0A7S8MXV1</accession>
<sequence>MATTANRSNSFAIWVSVAVVAALVLVGALVVWMNNSNSASGPVPAAANVNTETGAIAVGAGPNTVDTYVDFMCPYCNQFEQAEGETIKRLIDDGSITLNVHPVSILDRISKGTEFSTRSASAAYCVAESDPDVVLDFVSAMYAHQPAEDSPGLRDDEIVAIAESAGATNSSSCITNGTYMDFATQMTKNLPADPATGRAGTPALVVNGEYVPLKPPYNPQADIVSRLN</sequence>
<keyword evidence="1" id="KW-0472">Membrane</keyword>
<protein>
    <submittedName>
        <fullName evidence="3">Thioredoxin domain-containing protein</fullName>
    </submittedName>
</protein>
<gene>
    <name evidence="3" type="ORF">IT882_02040</name>
</gene>
<evidence type="ECO:0000259" key="2">
    <source>
        <dbReference type="Pfam" id="PF13462"/>
    </source>
</evidence>
<feature type="domain" description="Thioredoxin-like fold" evidence="2">
    <location>
        <begin position="61"/>
        <end position="211"/>
    </location>
</feature>
<dbReference type="RefSeq" id="WP_195692951.1">
    <property type="nucleotide sequence ID" value="NZ_CP064760.1"/>
</dbReference>
<keyword evidence="4" id="KW-1185">Reference proteome</keyword>
<dbReference type="KEGG" id="msf:IT882_02040"/>
<evidence type="ECO:0000313" key="3">
    <source>
        <dbReference type="EMBL" id="QPE04928.1"/>
    </source>
</evidence>
<name>A0A7S8MXV1_9MICO</name>
<evidence type="ECO:0000256" key="1">
    <source>
        <dbReference type="SAM" id="Phobius"/>
    </source>
</evidence>
<dbReference type="CDD" id="cd02972">
    <property type="entry name" value="DsbA_family"/>
    <property type="match status" value="1"/>
</dbReference>
<dbReference type="AlphaFoldDB" id="A0A7S8MXV1"/>
<proteinExistence type="predicted"/>
<dbReference type="Pfam" id="PF13462">
    <property type="entry name" value="Thioredoxin_4"/>
    <property type="match status" value="1"/>
</dbReference>
<reference evidence="3 4" key="1">
    <citation type="submission" date="2020-11" db="EMBL/GenBank/DDBJ databases">
        <title>Amino acid is mineralized and recycled by bacteria in oceanic microbiome.</title>
        <authorList>
            <person name="Zheng L.Y."/>
        </authorList>
    </citation>
    <scope>NUCLEOTIDE SEQUENCE [LARGE SCALE GENOMIC DNA]</scope>
    <source>
        <strain evidence="3 4">A32-1</strain>
    </source>
</reference>
<dbReference type="EMBL" id="CP064760">
    <property type="protein sequence ID" value="QPE04928.1"/>
    <property type="molecule type" value="Genomic_DNA"/>
</dbReference>